<dbReference type="GO" id="GO:0005829">
    <property type="term" value="C:cytosol"/>
    <property type="evidence" value="ECO:0007669"/>
    <property type="project" value="TreeGrafter"/>
</dbReference>
<feature type="active site" description="Schiff-base intermediate with substrate; via pyruvic acid" evidence="9 10">
    <location>
        <position position="25"/>
    </location>
</feature>
<dbReference type="Pfam" id="PF02261">
    <property type="entry name" value="Asp_decarbox"/>
    <property type="match status" value="1"/>
</dbReference>
<reference evidence="14 15" key="1">
    <citation type="journal article" date="2013" name="PLoS ONE">
        <title>Cultivation and Complete Genome Sequencing of Gloeobacter kilaueensis sp. nov., from a Lava Cave in Kilauea Caldera, Hawai'i.</title>
        <authorList>
            <person name="Saw J.H."/>
            <person name="Schatz M."/>
            <person name="Brown M.V."/>
            <person name="Kunkel D.D."/>
            <person name="Foster J.S."/>
            <person name="Shick H."/>
            <person name="Christensen S."/>
            <person name="Hou S."/>
            <person name="Wan X."/>
            <person name="Donachie S.P."/>
        </authorList>
    </citation>
    <scope>NUCLEOTIDE SEQUENCE [LARGE SCALE GENOMIC DNA]</scope>
    <source>
        <strain evidence="15">JS</strain>
    </source>
</reference>
<feature type="modified residue" description="Pyruvic acid (Ser)" evidence="9 12">
    <location>
        <position position="25"/>
    </location>
</feature>
<evidence type="ECO:0000256" key="6">
    <source>
        <dbReference type="ARBA" id="ARBA00023239"/>
    </source>
</evidence>
<evidence type="ECO:0000256" key="2">
    <source>
        <dbReference type="ARBA" id="ARBA00022655"/>
    </source>
</evidence>
<evidence type="ECO:0000313" key="14">
    <source>
        <dbReference type="EMBL" id="AGY59893.1"/>
    </source>
</evidence>
<evidence type="ECO:0000256" key="4">
    <source>
        <dbReference type="ARBA" id="ARBA00022813"/>
    </source>
</evidence>
<dbReference type="GO" id="GO:0004068">
    <property type="term" value="F:aspartate 1-decarboxylase activity"/>
    <property type="evidence" value="ECO:0007669"/>
    <property type="project" value="UniProtKB-UniRule"/>
</dbReference>
<dbReference type="UniPathway" id="UPA00028">
    <property type="reaction ID" value="UER00002"/>
</dbReference>
<comment type="subunit">
    <text evidence="9">Heterooctamer of four alpha and four beta subunits.</text>
</comment>
<gene>
    <name evidence="9 14" type="primary">panD</name>
    <name evidence="14" type="ORF">GKIL_3647</name>
</gene>
<comment type="similarity">
    <text evidence="9">Belongs to the PanD family.</text>
</comment>
<feature type="binding site" evidence="9 11">
    <location>
        <begin position="73"/>
        <end position="75"/>
    </location>
    <ligand>
        <name>substrate</name>
    </ligand>
</feature>
<comment type="PTM">
    <text evidence="9 12">Is synthesized initially as an inactive proenzyme, which is activated by self-cleavage at a specific serine bond to produce a beta-subunit with a hydroxyl group at its C-terminus and an alpha-subunit with a pyruvoyl group at its N-terminus.</text>
</comment>
<name>U5QM01_GLOK1</name>
<evidence type="ECO:0000256" key="9">
    <source>
        <dbReference type="HAMAP-Rule" id="MF_00446"/>
    </source>
</evidence>
<dbReference type="RefSeq" id="WP_023175206.1">
    <property type="nucleotide sequence ID" value="NC_022600.1"/>
</dbReference>
<keyword evidence="5 9" id="KW-0865">Zymogen</keyword>
<keyword evidence="3 9" id="KW-0210">Decarboxylase</keyword>
<dbReference type="HAMAP" id="MF_00446">
    <property type="entry name" value="PanD"/>
    <property type="match status" value="1"/>
</dbReference>
<dbReference type="PIRSF" id="PIRSF006246">
    <property type="entry name" value="Asp_decarbox"/>
    <property type="match status" value="1"/>
</dbReference>
<dbReference type="PANTHER" id="PTHR21012:SF0">
    <property type="entry name" value="ASPARTATE 1-DECARBOXYLASE"/>
    <property type="match status" value="1"/>
</dbReference>
<evidence type="ECO:0000256" key="8">
    <source>
        <dbReference type="ARBA" id="ARBA00023317"/>
    </source>
</evidence>
<keyword evidence="7 9" id="KW-0704">Schiff base</keyword>
<evidence type="ECO:0000256" key="1">
    <source>
        <dbReference type="ARBA" id="ARBA00022490"/>
    </source>
</evidence>
<keyword evidence="1 9" id="KW-0963">Cytoplasm</keyword>
<comment type="function">
    <text evidence="9">Catalyzes the pyruvoyl-dependent decarboxylation of aspartate to produce beta-alanine.</text>
</comment>
<accession>U5QM01</accession>
<evidence type="ECO:0000313" key="15">
    <source>
        <dbReference type="Proteomes" id="UP000017396"/>
    </source>
</evidence>
<dbReference type="InterPro" id="IPR003190">
    <property type="entry name" value="Asp_decarbox"/>
</dbReference>
<dbReference type="NCBIfam" id="TIGR00223">
    <property type="entry name" value="panD"/>
    <property type="match status" value="1"/>
</dbReference>
<comment type="cofactor">
    <cofactor evidence="9 10">
        <name>pyruvate</name>
        <dbReference type="ChEBI" id="CHEBI:15361"/>
    </cofactor>
    <text evidence="9 10">Binds 1 pyruvoyl group covalently per subunit.</text>
</comment>
<proteinExistence type="inferred from homology"/>
<dbReference type="PANTHER" id="PTHR21012">
    <property type="entry name" value="ASPARTATE 1-DECARBOXYLASE"/>
    <property type="match status" value="1"/>
</dbReference>
<evidence type="ECO:0000256" key="7">
    <source>
        <dbReference type="ARBA" id="ARBA00023270"/>
    </source>
</evidence>
<dbReference type="STRING" id="1183438.GKIL_3647"/>
<organism evidence="14 15">
    <name type="scientific">Gloeobacter kilaueensis (strain ATCC BAA-2537 / CCAP 1431/1 / ULC 316 / JS1)</name>
    <dbReference type="NCBI Taxonomy" id="1183438"/>
    <lineage>
        <taxon>Bacteria</taxon>
        <taxon>Bacillati</taxon>
        <taxon>Cyanobacteriota</taxon>
        <taxon>Cyanophyceae</taxon>
        <taxon>Gloeobacterales</taxon>
        <taxon>Gloeobacteraceae</taxon>
        <taxon>Gloeobacter</taxon>
    </lineage>
</organism>
<keyword evidence="15" id="KW-1185">Reference proteome</keyword>
<dbReference type="Proteomes" id="UP000017396">
    <property type="component" value="Chromosome"/>
</dbReference>
<feature type="active site" description="Proton donor" evidence="9 10">
    <location>
        <position position="58"/>
    </location>
</feature>
<dbReference type="InterPro" id="IPR009010">
    <property type="entry name" value="Asp_de-COase-like_dom_sf"/>
</dbReference>
<keyword evidence="4 9" id="KW-0068">Autocatalytic cleavage</keyword>
<feature type="chain" id="PRO_5013999397" description="Aspartate 1-decarboxylase alpha chain" evidence="9 13">
    <location>
        <begin position="25"/>
        <end position="126"/>
    </location>
</feature>
<dbReference type="SUPFAM" id="SSF50692">
    <property type="entry name" value="ADC-like"/>
    <property type="match status" value="1"/>
</dbReference>
<comment type="catalytic activity">
    <reaction evidence="9">
        <text>L-aspartate + H(+) = beta-alanine + CO2</text>
        <dbReference type="Rhea" id="RHEA:19497"/>
        <dbReference type="ChEBI" id="CHEBI:15378"/>
        <dbReference type="ChEBI" id="CHEBI:16526"/>
        <dbReference type="ChEBI" id="CHEBI:29991"/>
        <dbReference type="ChEBI" id="CHEBI:57966"/>
        <dbReference type="EC" id="4.1.1.11"/>
    </reaction>
</comment>
<keyword evidence="6 9" id="KW-0456">Lyase</keyword>
<dbReference type="KEGG" id="glj:GKIL_3647"/>
<dbReference type="PATRIC" id="fig|1183438.3.peg.3583"/>
<evidence type="ECO:0000256" key="10">
    <source>
        <dbReference type="PIRSR" id="PIRSR006246-1"/>
    </source>
</evidence>
<evidence type="ECO:0000256" key="12">
    <source>
        <dbReference type="PIRSR" id="PIRSR006246-3"/>
    </source>
</evidence>
<feature type="chain" id="PRO_5013999399" description="Aspartate 1-decarboxylase beta chain" evidence="9 13">
    <location>
        <begin position="1"/>
        <end position="24"/>
    </location>
</feature>
<keyword evidence="8 9" id="KW-0670">Pyruvate</keyword>
<dbReference type="GO" id="GO:0015940">
    <property type="term" value="P:pantothenate biosynthetic process"/>
    <property type="evidence" value="ECO:0007669"/>
    <property type="project" value="UniProtKB-UniRule"/>
</dbReference>
<evidence type="ECO:0000256" key="3">
    <source>
        <dbReference type="ARBA" id="ARBA00022793"/>
    </source>
</evidence>
<protein>
    <recommendedName>
        <fullName evidence="9">Aspartate 1-decarboxylase</fullName>
        <ecNumber evidence="9">4.1.1.11</ecNumber>
    </recommendedName>
    <alternativeName>
        <fullName evidence="9">Aspartate alpha-decarboxylase</fullName>
    </alternativeName>
    <component>
        <recommendedName>
            <fullName evidence="9">Aspartate 1-decarboxylase beta chain</fullName>
        </recommendedName>
    </component>
    <component>
        <recommendedName>
            <fullName evidence="9">Aspartate 1-decarboxylase alpha chain</fullName>
        </recommendedName>
    </component>
</protein>
<dbReference type="CDD" id="cd06919">
    <property type="entry name" value="Asp_decarbox"/>
    <property type="match status" value="1"/>
</dbReference>
<dbReference type="Gene3D" id="2.40.40.20">
    <property type="match status" value="1"/>
</dbReference>
<comment type="subcellular location">
    <subcellularLocation>
        <location evidence="9">Cytoplasm</location>
    </subcellularLocation>
</comment>
<evidence type="ECO:0000256" key="13">
    <source>
        <dbReference type="PIRSR" id="PIRSR006246-5"/>
    </source>
</evidence>
<dbReference type="GO" id="GO:0006523">
    <property type="term" value="P:alanine biosynthetic process"/>
    <property type="evidence" value="ECO:0007669"/>
    <property type="project" value="InterPro"/>
</dbReference>
<sequence>MLRTVLLGKIHRATVTGACLEYVGSVSVDADLLDAAGILPYEQVHVVNLNNGARLVTYAIEATAGSGAVVLNGAAARLAVAGDQVIILAYGQASSDELRHHQPLVVHVDANNRIVAPQRTSEQHAG</sequence>
<comment type="pathway">
    <text evidence="9">Cofactor biosynthesis; (R)-pantothenate biosynthesis; beta-alanine from L-aspartate: step 1/1.</text>
</comment>
<dbReference type="HOGENOM" id="CLU_115305_2_0_3"/>
<evidence type="ECO:0000256" key="5">
    <source>
        <dbReference type="ARBA" id="ARBA00023145"/>
    </source>
</evidence>
<dbReference type="AlphaFoldDB" id="U5QM01"/>
<dbReference type="EC" id="4.1.1.11" evidence="9"/>
<dbReference type="eggNOG" id="COG0853">
    <property type="taxonomic scope" value="Bacteria"/>
</dbReference>
<evidence type="ECO:0000256" key="11">
    <source>
        <dbReference type="PIRSR" id="PIRSR006246-2"/>
    </source>
</evidence>
<dbReference type="OrthoDB" id="9803983at2"/>
<feature type="binding site" evidence="9 11">
    <location>
        <position position="57"/>
    </location>
    <ligand>
        <name>substrate</name>
    </ligand>
</feature>
<dbReference type="EMBL" id="CP003587">
    <property type="protein sequence ID" value="AGY59893.1"/>
    <property type="molecule type" value="Genomic_DNA"/>
</dbReference>
<keyword evidence="2 9" id="KW-0566">Pantothenate biosynthesis</keyword>